<comment type="caution">
    <text evidence="1">The sequence shown here is derived from an EMBL/GenBank/DDBJ whole genome shotgun (WGS) entry which is preliminary data.</text>
</comment>
<keyword evidence="2" id="KW-1185">Reference proteome</keyword>
<reference evidence="1 2" key="1">
    <citation type="submission" date="2018-03" db="EMBL/GenBank/DDBJ databases">
        <title>Genomic Encyclopedia of Type Strains, Phase III (KMG-III): the genomes of soil and plant-associated and newly described type strains.</title>
        <authorList>
            <person name="Whitman W."/>
        </authorList>
    </citation>
    <scope>NUCLEOTIDE SEQUENCE [LARGE SCALE GENOMIC DNA]</scope>
    <source>
        <strain evidence="1 2">CGMCC 1.07653</strain>
    </source>
</reference>
<dbReference type="AlphaFoldDB" id="A0A2P8HXD9"/>
<dbReference type="Proteomes" id="UP000242310">
    <property type="component" value="Unassembled WGS sequence"/>
</dbReference>
<gene>
    <name evidence="1" type="ORF">B0H94_102176</name>
</gene>
<dbReference type="OrthoDB" id="2679204at2"/>
<proteinExistence type="predicted"/>
<accession>A0A2P8HXD9</accession>
<dbReference type="EMBL" id="PYAV01000002">
    <property type="protein sequence ID" value="PSL50899.1"/>
    <property type="molecule type" value="Genomic_DNA"/>
</dbReference>
<dbReference type="RefSeq" id="WP_106587618.1">
    <property type="nucleotide sequence ID" value="NZ_PYAV01000002.1"/>
</dbReference>
<organism evidence="1 2">
    <name type="scientific">Salsuginibacillus halophilus</name>
    <dbReference type="NCBI Taxonomy" id="517424"/>
    <lineage>
        <taxon>Bacteria</taxon>
        <taxon>Bacillati</taxon>
        <taxon>Bacillota</taxon>
        <taxon>Bacilli</taxon>
        <taxon>Bacillales</taxon>
        <taxon>Bacillaceae</taxon>
        <taxon>Salsuginibacillus</taxon>
    </lineage>
</organism>
<sequence length="117" mass="13517">MYDQMNGSGDYRQQPEVMMIPPSVIERYINQWITTYIPGFGRVVAYVLDFNPRTGMVSLQVYPRRGRQGQFVQVHYSDMVGISPYFGPVPPHHGHHHHHGPGHGPGGFWPWLWQSLF</sequence>
<evidence type="ECO:0000313" key="2">
    <source>
        <dbReference type="Proteomes" id="UP000242310"/>
    </source>
</evidence>
<protein>
    <submittedName>
        <fullName evidence="1">Uncharacterized protein</fullName>
    </submittedName>
</protein>
<evidence type="ECO:0000313" key="1">
    <source>
        <dbReference type="EMBL" id="PSL50899.1"/>
    </source>
</evidence>
<name>A0A2P8HXD9_9BACI</name>